<dbReference type="SMART" id="SM00665">
    <property type="entry name" value="B561"/>
    <property type="match status" value="1"/>
</dbReference>
<feature type="transmembrane region" description="Helical" evidence="12">
    <location>
        <begin position="54"/>
        <end position="74"/>
    </location>
</feature>
<comment type="subcellular location">
    <subcellularLocation>
        <location evidence="2">Membrane</location>
        <topology evidence="2">Multi-pass membrane protein</topology>
    </subcellularLocation>
</comment>
<feature type="transmembrane region" description="Helical" evidence="12">
    <location>
        <begin position="122"/>
        <end position="145"/>
    </location>
</feature>
<dbReference type="EMBL" id="BEZZ01000958">
    <property type="protein sequence ID" value="GCC37196.1"/>
    <property type="molecule type" value="Genomic_DNA"/>
</dbReference>
<keyword evidence="8 12" id="KW-1133">Transmembrane helix</keyword>
<evidence type="ECO:0000259" key="13">
    <source>
        <dbReference type="PROSITE" id="PS50939"/>
    </source>
</evidence>
<evidence type="ECO:0000256" key="8">
    <source>
        <dbReference type="ARBA" id="ARBA00022989"/>
    </source>
</evidence>
<keyword evidence="10 12" id="KW-0472">Membrane</keyword>
<evidence type="ECO:0000256" key="9">
    <source>
        <dbReference type="ARBA" id="ARBA00023004"/>
    </source>
</evidence>
<keyword evidence="15" id="KW-1185">Reference proteome</keyword>
<dbReference type="GO" id="GO:0140575">
    <property type="term" value="F:transmembrane monodehydroascorbate reductase activity"/>
    <property type="evidence" value="ECO:0007669"/>
    <property type="project" value="InterPro"/>
</dbReference>
<evidence type="ECO:0000313" key="14">
    <source>
        <dbReference type="EMBL" id="GCC37196.1"/>
    </source>
</evidence>
<feature type="transmembrane region" description="Helical" evidence="12">
    <location>
        <begin position="157"/>
        <end position="177"/>
    </location>
</feature>
<dbReference type="GO" id="GO:0016020">
    <property type="term" value="C:membrane"/>
    <property type="evidence" value="ECO:0007669"/>
    <property type="project" value="UniProtKB-SubCell"/>
</dbReference>
<dbReference type="Gene3D" id="1.20.120.1770">
    <property type="match status" value="1"/>
</dbReference>
<evidence type="ECO:0000256" key="3">
    <source>
        <dbReference type="ARBA" id="ARBA00022448"/>
    </source>
</evidence>
<comment type="caution">
    <text evidence="14">The sequence shown here is derived from an EMBL/GenBank/DDBJ whole genome shotgun (WGS) entry which is preliminary data.</text>
</comment>
<evidence type="ECO:0000256" key="1">
    <source>
        <dbReference type="ARBA" id="ARBA00001970"/>
    </source>
</evidence>
<dbReference type="PROSITE" id="PS50939">
    <property type="entry name" value="CYTOCHROME_B561"/>
    <property type="match status" value="1"/>
</dbReference>
<dbReference type="Pfam" id="PF03188">
    <property type="entry name" value="Cytochrom_B561"/>
    <property type="match status" value="1"/>
</dbReference>
<dbReference type="GO" id="GO:0140571">
    <property type="term" value="F:transmembrane ascorbate ferrireductase activity"/>
    <property type="evidence" value="ECO:0007669"/>
    <property type="project" value="UniProtKB-EC"/>
</dbReference>
<protein>
    <recommendedName>
        <fullName evidence="11">ascorbate ferrireductase (transmembrane)</fullName>
        <ecNumber evidence="11">7.2.1.3</ecNumber>
    </recommendedName>
</protein>
<dbReference type="STRING" id="137246.A0A401T3F6"/>
<keyword evidence="4" id="KW-0349">Heme</keyword>
<organism evidence="14 15">
    <name type="scientific">Chiloscyllium punctatum</name>
    <name type="common">Brownbanded bambooshark</name>
    <name type="synonym">Hemiscyllium punctatum</name>
    <dbReference type="NCBI Taxonomy" id="137246"/>
    <lineage>
        <taxon>Eukaryota</taxon>
        <taxon>Metazoa</taxon>
        <taxon>Chordata</taxon>
        <taxon>Craniata</taxon>
        <taxon>Vertebrata</taxon>
        <taxon>Chondrichthyes</taxon>
        <taxon>Elasmobranchii</taxon>
        <taxon>Galeomorphii</taxon>
        <taxon>Galeoidea</taxon>
        <taxon>Orectolobiformes</taxon>
        <taxon>Hemiscylliidae</taxon>
        <taxon>Chiloscyllium</taxon>
    </lineage>
</organism>
<keyword evidence="3" id="KW-0813">Transport</keyword>
<evidence type="ECO:0000256" key="12">
    <source>
        <dbReference type="SAM" id="Phobius"/>
    </source>
</evidence>
<evidence type="ECO:0000256" key="7">
    <source>
        <dbReference type="ARBA" id="ARBA00022982"/>
    </source>
</evidence>
<keyword evidence="6" id="KW-0479">Metal-binding</keyword>
<dbReference type="OrthoDB" id="432881at2759"/>
<evidence type="ECO:0000256" key="2">
    <source>
        <dbReference type="ARBA" id="ARBA00004141"/>
    </source>
</evidence>
<keyword evidence="7" id="KW-0249">Electron transport</keyword>
<proteinExistence type="predicted"/>
<dbReference type="AlphaFoldDB" id="A0A401T3F6"/>
<keyword evidence="9" id="KW-0408">Iron</keyword>
<gene>
    <name evidence="14" type="ORF">chiPu_0015697</name>
</gene>
<dbReference type="PANTHER" id="PTHR15422">
    <property type="entry name" value="OS05G0565100 PROTEIN"/>
    <property type="match status" value="1"/>
</dbReference>
<evidence type="ECO:0000256" key="6">
    <source>
        <dbReference type="ARBA" id="ARBA00022723"/>
    </source>
</evidence>
<dbReference type="InterPro" id="IPR006593">
    <property type="entry name" value="Cyt_b561/ferric_Rdtase_TM"/>
</dbReference>
<evidence type="ECO:0000313" key="15">
    <source>
        <dbReference type="Proteomes" id="UP000287033"/>
    </source>
</evidence>
<reference evidence="14 15" key="1">
    <citation type="journal article" date="2018" name="Nat. Ecol. Evol.">
        <title>Shark genomes provide insights into elasmobranch evolution and the origin of vertebrates.</title>
        <authorList>
            <person name="Hara Y"/>
            <person name="Yamaguchi K"/>
            <person name="Onimaru K"/>
            <person name="Kadota M"/>
            <person name="Koyanagi M"/>
            <person name="Keeley SD"/>
            <person name="Tatsumi K"/>
            <person name="Tanaka K"/>
            <person name="Motone F"/>
            <person name="Kageyama Y"/>
            <person name="Nozu R"/>
            <person name="Adachi N"/>
            <person name="Nishimura O"/>
            <person name="Nakagawa R"/>
            <person name="Tanegashima C"/>
            <person name="Kiyatake I"/>
            <person name="Matsumoto R"/>
            <person name="Murakumo K"/>
            <person name="Nishida K"/>
            <person name="Terakita A"/>
            <person name="Kuratani S"/>
            <person name="Sato K"/>
            <person name="Hyodo S Kuraku.S."/>
        </authorList>
    </citation>
    <scope>NUCLEOTIDE SEQUENCE [LARGE SCALE GENOMIC DNA]</scope>
</reference>
<dbReference type="OMA" id="SDWFQAT"/>
<evidence type="ECO:0000256" key="11">
    <source>
        <dbReference type="ARBA" id="ARBA00024225"/>
    </source>
</evidence>
<dbReference type="Proteomes" id="UP000287033">
    <property type="component" value="Unassembled WGS sequence"/>
</dbReference>
<feature type="transmembrane region" description="Helical" evidence="12">
    <location>
        <begin position="86"/>
        <end position="110"/>
    </location>
</feature>
<dbReference type="EC" id="7.2.1.3" evidence="11"/>
<accession>A0A401T3F6</accession>
<sequence>MGSVVCAFFCRFSWHPACMTTAVCFCMTEAILIFSLDSSPFFFCSIKAKVRIHWMMQVFAVIFGSVGLIFIVSSKNISESLHLTSWHSFLGLGTLIAVCGQLLCGLFLLFPQLINTYSVARLRLYHATCGLVTYLMATATVVLGLCSDWFKSQVNGVLWYICLIVPVIPALVIMNQINNGYLSKKKIEI</sequence>
<dbReference type="InterPro" id="IPR045150">
    <property type="entry name" value="CYB561D1/2"/>
</dbReference>
<comment type="cofactor">
    <cofactor evidence="1">
        <name>heme b</name>
        <dbReference type="ChEBI" id="CHEBI:60344"/>
    </cofactor>
</comment>
<keyword evidence="5 12" id="KW-0812">Transmembrane</keyword>
<feature type="domain" description="Cytochrome b561" evidence="13">
    <location>
        <begin position="1"/>
        <end position="184"/>
    </location>
</feature>
<dbReference type="CDD" id="cd08761">
    <property type="entry name" value="Cyt_b561_CYB561D2_like"/>
    <property type="match status" value="1"/>
</dbReference>
<dbReference type="PANTHER" id="PTHR15422:SF9">
    <property type="entry name" value="TRANSMEMBRANE REDUCTASE CYB561D1-RELATED"/>
    <property type="match status" value="1"/>
</dbReference>
<dbReference type="GO" id="GO:0046872">
    <property type="term" value="F:metal ion binding"/>
    <property type="evidence" value="ECO:0007669"/>
    <property type="project" value="UniProtKB-KW"/>
</dbReference>
<evidence type="ECO:0000256" key="5">
    <source>
        <dbReference type="ARBA" id="ARBA00022692"/>
    </source>
</evidence>
<evidence type="ECO:0000256" key="4">
    <source>
        <dbReference type="ARBA" id="ARBA00022617"/>
    </source>
</evidence>
<evidence type="ECO:0000256" key="10">
    <source>
        <dbReference type="ARBA" id="ARBA00023136"/>
    </source>
</evidence>
<name>A0A401T3F6_CHIPU</name>